<dbReference type="EMBL" id="KV907498">
    <property type="protein sequence ID" value="OOF96301.1"/>
    <property type="molecule type" value="Genomic_DNA"/>
</dbReference>
<dbReference type="OMA" id="GKRDYYV"/>
<proteinExistence type="predicted"/>
<organism evidence="1 2">
    <name type="scientific">Aspergillus carbonarius (strain ITEM 5010)</name>
    <dbReference type="NCBI Taxonomy" id="602072"/>
    <lineage>
        <taxon>Eukaryota</taxon>
        <taxon>Fungi</taxon>
        <taxon>Dikarya</taxon>
        <taxon>Ascomycota</taxon>
        <taxon>Pezizomycotina</taxon>
        <taxon>Eurotiomycetes</taxon>
        <taxon>Eurotiomycetidae</taxon>
        <taxon>Eurotiales</taxon>
        <taxon>Aspergillaceae</taxon>
        <taxon>Aspergillus</taxon>
        <taxon>Aspergillus subgen. Circumdati</taxon>
    </lineage>
</organism>
<dbReference type="Proteomes" id="UP000188318">
    <property type="component" value="Unassembled WGS sequence"/>
</dbReference>
<dbReference type="SUPFAM" id="SSF109854">
    <property type="entry name" value="DinB/YfiT-like putative metalloenzymes"/>
    <property type="match status" value="1"/>
</dbReference>
<dbReference type="VEuPathDB" id="FungiDB:ASPCADRAFT_206481"/>
<keyword evidence="2" id="KW-1185">Reference proteome</keyword>
<dbReference type="InterPro" id="IPR034660">
    <property type="entry name" value="DinB/YfiT-like"/>
</dbReference>
<dbReference type="PANTHER" id="PTHR36922:SF1">
    <property type="entry name" value="DUF1993 DOMAIN-CONTAINING PROTEIN"/>
    <property type="match status" value="1"/>
</dbReference>
<dbReference type="STRING" id="602072.A0A1R3RP89"/>
<dbReference type="Gene3D" id="1.20.120.450">
    <property type="entry name" value="dinb family like domain"/>
    <property type="match status" value="1"/>
</dbReference>
<gene>
    <name evidence="1" type="ORF">ASPCADRAFT_206481</name>
</gene>
<dbReference type="AlphaFoldDB" id="A0A1R3RP89"/>
<sequence>MGYTFYDGTIPVIQSILNSLSHILRQAEKRPDATSLLEARLYEDMYPLTDQVRLATQFSENVAAKLTGRDPVDFDGKPTTYAECYERIETVLEVLSKADKDVVNQHGDIVGPSKVGGAMTMEISGAVYAHTMAMPNIYFHLTTAYDILRKEGVPLGKRDYYVGFFPLL</sequence>
<evidence type="ECO:0008006" key="3">
    <source>
        <dbReference type="Google" id="ProtNLM"/>
    </source>
</evidence>
<dbReference type="InterPro" id="IPR018531">
    <property type="entry name" value="DUF1993"/>
</dbReference>
<name>A0A1R3RP89_ASPC5</name>
<dbReference type="Pfam" id="PF09351">
    <property type="entry name" value="DUF1993"/>
    <property type="match status" value="1"/>
</dbReference>
<protein>
    <recommendedName>
        <fullName evidence="3">DUF1993 domain-containing protein</fullName>
    </recommendedName>
</protein>
<accession>A0A1R3RP89</accession>
<reference evidence="2" key="1">
    <citation type="journal article" date="2017" name="Genome Biol.">
        <title>Comparative genomics reveals high biological diversity and specific adaptations in the industrially and medically important fungal genus Aspergillus.</title>
        <authorList>
            <person name="de Vries R.P."/>
            <person name="Riley R."/>
            <person name="Wiebenga A."/>
            <person name="Aguilar-Osorio G."/>
            <person name="Amillis S."/>
            <person name="Uchima C.A."/>
            <person name="Anderluh G."/>
            <person name="Asadollahi M."/>
            <person name="Askin M."/>
            <person name="Barry K."/>
            <person name="Battaglia E."/>
            <person name="Bayram O."/>
            <person name="Benocci T."/>
            <person name="Braus-Stromeyer S.A."/>
            <person name="Caldana C."/>
            <person name="Canovas D."/>
            <person name="Cerqueira G.C."/>
            <person name="Chen F."/>
            <person name="Chen W."/>
            <person name="Choi C."/>
            <person name="Clum A."/>
            <person name="Dos Santos R.A."/>
            <person name="Damasio A.R."/>
            <person name="Diallinas G."/>
            <person name="Emri T."/>
            <person name="Fekete E."/>
            <person name="Flipphi M."/>
            <person name="Freyberg S."/>
            <person name="Gallo A."/>
            <person name="Gournas C."/>
            <person name="Habgood R."/>
            <person name="Hainaut M."/>
            <person name="Harispe M.L."/>
            <person name="Henrissat B."/>
            <person name="Hilden K.S."/>
            <person name="Hope R."/>
            <person name="Hossain A."/>
            <person name="Karabika E."/>
            <person name="Karaffa L."/>
            <person name="Karanyi Z."/>
            <person name="Krasevec N."/>
            <person name="Kuo A."/>
            <person name="Kusch H."/>
            <person name="LaButti K."/>
            <person name="Lagendijk E.L."/>
            <person name="Lapidus A."/>
            <person name="Levasseur A."/>
            <person name="Lindquist E."/>
            <person name="Lipzen A."/>
            <person name="Logrieco A.F."/>
            <person name="MacCabe A."/>
            <person name="Maekelae M.R."/>
            <person name="Malavazi I."/>
            <person name="Melin P."/>
            <person name="Meyer V."/>
            <person name="Mielnichuk N."/>
            <person name="Miskei M."/>
            <person name="Molnar A.P."/>
            <person name="Mule G."/>
            <person name="Ngan C.Y."/>
            <person name="Orejas M."/>
            <person name="Orosz E."/>
            <person name="Ouedraogo J.P."/>
            <person name="Overkamp K.M."/>
            <person name="Park H.-S."/>
            <person name="Perrone G."/>
            <person name="Piumi F."/>
            <person name="Punt P.J."/>
            <person name="Ram A.F."/>
            <person name="Ramon A."/>
            <person name="Rauscher S."/>
            <person name="Record E."/>
            <person name="Riano-Pachon D.M."/>
            <person name="Robert V."/>
            <person name="Roehrig J."/>
            <person name="Ruller R."/>
            <person name="Salamov A."/>
            <person name="Salih N.S."/>
            <person name="Samson R.A."/>
            <person name="Sandor E."/>
            <person name="Sanguinetti M."/>
            <person name="Schuetze T."/>
            <person name="Sepcic K."/>
            <person name="Shelest E."/>
            <person name="Sherlock G."/>
            <person name="Sophianopoulou V."/>
            <person name="Squina F.M."/>
            <person name="Sun H."/>
            <person name="Susca A."/>
            <person name="Todd R.B."/>
            <person name="Tsang A."/>
            <person name="Unkles S.E."/>
            <person name="van de Wiele N."/>
            <person name="van Rossen-Uffink D."/>
            <person name="Oliveira J.V."/>
            <person name="Vesth T.C."/>
            <person name="Visser J."/>
            <person name="Yu J.-H."/>
            <person name="Zhou M."/>
            <person name="Andersen M.R."/>
            <person name="Archer D.B."/>
            <person name="Baker S.E."/>
            <person name="Benoit I."/>
            <person name="Brakhage A.A."/>
            <person name="Braus G.H."/>
            <person name="Fischer R."/>
            <person name="Frisvad J.C."/>
            <person name="Goldman G.H."/>
            <person name="Houbraken J."/>
            <person name="Oakley B."/>
            <person name="Pocsi I."/>
            <person name="Scazzocchio C."/>
            <person name="Seiboth B."/>
            <person name="vanKuyk P.A."/>
            <person name="Wortman J."/>
            <person name="Dyer P.S."/>
            <person name="Grigoriev I.V."/>
        </authorList>
    </citation>
    <scope>NUCLEOTIDE SEQUENCE [LARGE SCALE GENOMIC DNA]</scope>
    <source>
        <strain evidence="2">ITEM 5010</strain>
    </source>
</reference>
<dbReference type="OrthoDB" id="3724345at2759"/>
<evidence type="ECO:0000313" key="1">
    <source>
        <dbReference type="EMBL" id="OOF96301.1"/>
    </source>
</evidence>
<evidence type="ECO:0000313" key="2">
    <source>
        <dbReference type="Proteomes" id="UP000188318"/>
    </source>
</evidence>
<dbReference type="PANTHER" id="PTHR36922">
    <property type="entry name" value="BLL2446 PROTEIN"/>
    <property type="match status" value="1"/>
</dbReference>